<dbReference type="SUPFAM" id="SSF82714">
    <property type="entry name" value="Multidrug efflux transporter AcrB TolC docking domain, DN and DC subdomains"/>
    <property type="match status" value="2"/>
</dbReference>
<dbReference type="InterPro" id="IPR001036">
    <property type="entry name" value="Acrflvin-R"/>
</dbReference>
<dbReference type="AlphaFoldDB" id="A0A2S9GU56"/>
<feature type="transmembrane region" description="Helical" evidence="9">
    <location>
        <begin position="894"/>
        <end position="916"/>
    </location>
</feature>
<evidence type="ECO:0000256" key="2">
    <source>
        <dbReference type="ARBA" id="ARBA00010942"/>
    </source>
</evidence>
<dbReference type="Gene3D" id="3.30.70.1430">
    <property type="entry name" value="Multidrug efflux transporter AcrB pore domain"/>
    <property type="match status" value="2"/>
</dbReference>
<sequence>MFSRFFIHRPIFASVIAIIITLAGLAAMRVLPIEQYPQIVPAVVSVSAIYPGATPETIAQSVASPLEQQVNGVENMLYMQSSSSSTGQLNLSVYFAVGTDPDQATIDVNNRVQAAMKTMPEEVQRQGITVRKKSTSVLSVISLNSPSDQYDRNYLSNYALLNVLDELKRIPGMGDVNIMGGTEYAMRLWLRPDRMAQLSLTPSDIVTAVREQNAQFAAGKIGAQPSDAAINFTYTVSAKGRLSTVEEFENIIVRSMPDGSKIRVQDVARVEMGGNDYDVVAMRNGKPAVGIVTYLQPNANALEVSSAVANKMAELKKRFPSGLDYAIPFDTTDFVKVSVEAVVHTLLEAIVLVFVVVYLFLQNFRATLIPCIAVPVSLIGTFAGMLMLGFSINLLTLFGMVLAIGIVVDDAIVVLENVERIMSEKKCSAKEASIQAMQEVSGPVIAIVLVLCAVFLPVAFMGGMTGVMYKQFAVTIAISVIISGIVALTLTPAMCALMLKPGHQKPARFFIWFNTFFDKLTNNYVGGARFLQRRSGLALGMVAALLLVTGLLYSKVPGSLVPAEDMGKLTASISLPDASSLTRTISAANEYDQQLLADPNIDSVTTFTGFDILSGSKLSNRATSFISLKDWSQRQGEGQDSFSLASHYIALGRTIQSGIVNVFNSAPIMGMSATGGLESFLQDRNDQGSQKLSEATQKLLDAAKKRPEFSNVTSTFRANVPQKYLDLDREKAKALGVNINEVFATMQATFGQLYVNDFNKFGRTYKVQVQSEADFRARPEDIANIYVRSEQGIMIPLASLVTVQSSFGPELVDRFNIFNAAKIMAQPAPGVSSGQAIAALEEVVQQALGSDYSLAWSGSAYQEKQAGGTAVVAFGFGILMVFLILAAQYERWSLPLAVITAVPFALFGALLAAYVFKMSNDVYFQIGMVTLIGLAAKNAILIVEFAIMKHEEGMTLLDASLEAARLRFRPIIMTSLAFILGCVPLVTSSGAGAASRHSLGTPVIGGMLAATFIAIFFIPLFFRLIMQASGRGKAKVQTLETGAQDHV</sequence>
<feature type="transmembrane region" description="Helical" evidence="9">
    <location>
        <begin position="12"/>
        <end position="31"/>
    </location>
</feature>
<dbReference type="SUPFAM" id="SSF82866">
    <property type="entry name" value="Multidrug efflux transporter AcrB transmembrane domain"/>
    <property type="match status" value="2"/>
</dbReference>
<dbReference type="PRINTS" id="PR00702">
    <property type="entry name" value="ACRIFLAVINRP"/>
</dbReference>
<reference evidence="10 11" key="1">
    <citation type="submission" date="2018-02" db="EMBL/GenBank/DDBJ databases">
        <title>Solimicrobium silvestre gen. nov., sp. nov., isolated from alpine forest soil.</title>
        <authorList>
            <person name="Margesin R."/>
            <person name="Albuquerque L."/>
            <person name="Zhang D.-C."/>
            <person name="Froufe H.J.C."/>
            <person name="Severino R."/>
            <person name="Roxo I."/>
            <person name="Egas C."/>
            <person name="Da Costa M.S."/>
        </authorList>
    </citation>
    <scope>NUCLEOTIDE SEQUENCE [LARGE SCALE GENOMIC DNA]</scope>
    <source>
        <strain evidence="10 11">S20-91</strain>
    </source>
</reference>
<feature type="transmembrane region" description="Helical" evidence="9">
    <location>
        <begin position="968"/>
        <end position="991"/>
    </location>
</feature>
<dbReference type="OrthoDB" id="9176627at2"/>
<evidence type="ECO:0000256" key="6">
    <source>
        <dbReference type="ARBA" id="ARBA00022692"/>
    </source>
</evidence>
<evidence type="ECO:0000256" key="7">
    <source>
        <dbReference type="ARBA" id="ARBA00022989"/>
    </source>
</evidence>
<comment type="caution">
    <text evidence="10">The sequence shown here is derived from an EMBL/GenBank/DDBJ whole genome shotgun (WGS) entry which is preliminary data.</text>
</comment>
<comment type="subcellular location">
    <subcellularLocation>
        <location evidence="1 9">Cell inner membrane</location>
        <topology evidence="1 9">Multi-pass membrane protein</topology>
    </subcellularLocation>
</comment>
<evidence type="ECO:0000256" key="9">
    <source>
        <dbReference type="RuleBase" id="RU364070"/>
    </source>
</evidence>
<dbReference type="FunFam" id="3.30.70.1430:FF:000001">
    <property type="entry name" value="Efflux pump membrane transporter"/>
    <property type="match status" value="1"/>
</dbReference>
<dbReference type="EMBL" id="PUGF01000026">
    <property type="protein sequence ID" value="PRC91262.1"/>
    <property type="molecule type" value="Genomic_DNA"/>
</dbReference>
<dbReference type="RefSeq" id="WP_105533784.1">
    <property type="nucleotide sequence ID" value="NZ_PUGF01000026.1"/>
</dbReference>
<feature type="transmembrane region" description="Helical" evidence="9">
    <location>
        <begin position="436"/>
        <end position="460"/>
    </location>
</feature>
<dbReference type="Pfam" id="PF00873">
    <property type="entry name" value="ACR_tran"/>
    <property type="match status" value="1"/>
</dbReference>
<dbReference type="GO" id="GO:0009636">
    <property type="term" value="P:response to toxic substance"/>
    <property type="evidence" value="ECO:0007669"/>
    <property type="project" value="UniProtKB-ARBA"/>
</dbReference>
<protein>
    <recommendedName>
        <fullName evidence="9">Efflux pump membrane transporter</fullName>
    </recommendedName>
</protein>
<gene>
    <name evidence="10" type="ORF">S2091_4047</name>
</gene>
<dbReference type="SUPFAM" id="SSF82693">
    <property type="entry name" value="Multidrug efflux transporter AcrB pore domain, PN1, PN2, PC1 and PC2 subdomains"/>
    <property type="match status" value="4"/>
</dbReference>
<name>A0A2S9GU56_9BURK</name>
<dbReference type="InterPro" id="IPR004764">
    <property type="entry name" value="MdtF-like"/>
</dbReference>
<keyword evidence="5 9" id="KW-0997">Cell inner membrane</keyword>
<feature type="transmembrane region" description="Helical" evidence="9">
    <location>
        <begin position="536"/>
        <end position="553"/>
    </location>
</feature>
<evidence type="ECO:0000256" key="1">
    <source>
        <dbReference type="ARBA" id="ARBA00004429"/>
    </source>
</evidence>
<feature type="transmembrane region" description="Helical" evidence="9">
    <location>
        <begin position="1003"/>
        <end position="1025"/>
    </location>
</feature>
<dbReference type="GO" id="GO:0005886">
    <property type="term" value="C:plasma membrane"/>
    <property type="evidence" value="ECO:0007669"/>
    <property type="project" value="UniProtKB-SubCell"/>
</dbReference>
<feature type="transmembrane region" description="Helical" evidence="9">
    <location>
        <begin position="368"/>
        <end position="388"/>
    </location>
</feature>
<feature type="transmembrane region" description="Helical" evidence="9">
    <location>
        <begin position="394"/>
        <end position="415"/>
    </location>
</feature>
<evidence type="ECO:0000256" key="3">
    <source>
        <dbReference type="ARBA" id="ARBA00022448"/>
    </source>
</evidence>
<dbReference type="Gene3D" id="3.30.70.1440">
    <property type="entry name" value="Multidrug efflux transporter AcrB pore domain"/>
    <property type="match status" value="1"/>
</dbReference>
<evidence type="ECO:0000256" key="8">
    <source>
        <dbReference type="ARBA" id="ARBA00023136"/>
    </source>
</evidence>
<dbReference type="NCBIfam" id="NF000282">
    <property type="entry name" value="RND_permease_1"/>
    <property type="match status" value="1"/>
</dbReference>
<feature type="transmembrane region" description="Helical" evidence="9">
    <location>
        <begin position="866"/>
        <end position="887"/>
    </location>
</feature>
<keyword evidence="7 9" id="KW-1133">Transmembrane helix</keyword>
<keyword evidence="3 9" id="KW-0813">Transport</keyword>
<evidence type="ECO:0000313" key="11">
    <source>
        <dbReference type="Proteomes" id="UP000237839"/>
    </source>
</evidence>
<organism evidence="10 11">
    <name type="scientific">Solimicrobium silvestre</name>
    <dbReference type="NCBI Taxonomy" id="2099400"/>
    <lineage>
        <taxon>Bacteria</taxon>
        <taxon>Pseudomonadati</taxon>
        <taxon>Pseudomonadota</taxon>
        <taxon>Betaproteobacteria</taxon>
        <taxon>Burkholderiales</taxon>
        <taxon>Oxalobacteraceae</taxon>
        <taxon>Solimicrobium</taxon>
    </lineage>
</organism>
<evidence type="ECO:0000256" key="4">
    <source>
        <dbReference type="ARBA" id="ARBA00022475"/>
    </source>
</evidence>
<dbReference type="InterPro" id="IPR027463">
    <property type="entry name" value="AcrB_DN_DC_subdom"/>
</dbReference>
<proteinExistence type="inferred from homology"/>
<comment type="similarity">
    <text evidence="2 9">Belongs to the resistance-nodulation-cell division (RND) (TC 2.A.6) family.</text>
</comment>
<dbReference type="Gene3D" id="1.20.1640.10">
    <property type="entry name" value="Multidrug efflux transporter AcrB transmembrane domain"/>
    <property type="match status" value="2"/>
</dbReference>
<feature type="transmembrane region" description="Helical" evidence="9">
    <location>
        <begin position="472"/>
        <end position="499"/>
    </location>
</feature>
<keyword evidence="8 9" id="KW-0472">Membrane</keyword>
<feature type="transmembrane region" description="Helical" evidence="9">
    <location>
        <begin position="341"/>
        <end position="361"/>
    </location>
</feature>
<dbReference type="Proteomes" id="UP000237839">
    <property type="component" value="Unassembled WGS sequence"/>
</dbReference>
<dbReference type="Gene3D" id="3.30.70.1320">
    <property type="entry name" value="Multidrug efflux transporter AcrB pore domain like"/>
    <property type="match status" value="1"/>
</dbReference>
<dbReference type="Gene3D" id="3.30.2090.10">
    <property type="entry name" value="Multidrug efflux transporter AcrB TolC docking domain, DN and DC subdomains"/>
    <property type="match status" value="2"/>
</dbReference>
<keyword evidence="4" id="KW-1003">Cell membrane</keyword>
<evidence type="ECO:0000313" key="10">
    <source>
        <dbReference type="EMBL" id="PRC91262.1"/>
    </source>
</evidence>
<evidence type="ECO:0000256" key="5">
    <source>
        <dbReference type="ARBA" id="ARBA00022519"/>
    </source>
</evidence>
<dbReference type="PANTHER" id="PTHR32063:SF76">
    <property type="entry name" value="EFFLUX PUMP MEMBRANE TRANSPORTER"/>
    <property type="match status" value="1"/>
</dbReference>
<dbReference type="NCBIfam" id="TIGR00915">
    <property type="entry name" value="2A0602"/>
    <property type="match status" value="1"/>
</dbReference>
<dbReference type="GO" id="GO:0042910">
    <property type="term" value="F:xenobiotic transmembrane transporter activity"/>
    <property type="evidence" value="ECO:0007669"/>
    <property type="project" value="TreeGrafter"/>
</dbReference>
<dbReference type="GO" id="GO:0015562">
    <property type="term" value="F:efflux transmembrane transporter activity"/>
    <property type="evidence" value="ECO:0007669"/>
    <property type="project" value="InterPro"/>
</dbReference>
<dbReference type="FunFam" id="1.20.1640.10:FF:000001">
    <property type="entry name" value="Efflux pump membrane transporter"/>
    <property type="match status" value="1"/>
</dbReference>
<accession>A0A2S9GU56</accession>
<keyword evidence="6 9" id="KW-0812">Transmembrane</keyword>
<feature type="transmembrane region" description="Helical" evidence="9">
    <location>
        <begin position="922"/>
        <end position="947"/>
    </location>
</feature>
<dbReference type="PANTHER" id="PTHR32063">
    <property type="match status" value="1"/>
</dbReference>
<keyword evidence="11" id="KW-1185">Reference proteome</keyword>